<comment type="caution">
    <text evidence="2">The sequence shown here is derived from an EMBL/GenBank/DDBJ whole genome shotgun (WGS) entry which is preliminary data.</text>
</comment>
<accession>A0A9N7W371</accession>
<evidence type="ECO:0000313" key="2">
    <source>
        <dbReference type="EMBL" id="CAB1459536.1"/>
    </source>
</evidence>
<dbReference type="AlphaFoldDB" id="A0A9N7W371"/>
<gene>
    <name evidence="2" type="ORF">PLEPLA_LOCUS47373</name>
</gene>
<evidence type="ECO:0000256" key="1">
    <source>
        <dbReference type="SAM" id="SignalP"/>
    </source>
</evidence>
<proteinExistence type="predicted"/>
<protein>
    <submittedName>
        <fullName evidence="2">Uncharacterized protein</fullName>
    </submittedName>
</protein>
<reference evidence="2" key="1">
    <citation type="submission" date="2020-03" db="EMBL/GenBank/DDBJ databases">
        <authorList>
            <person name="Weist P."/>
        </authorList>
    </citation>
    <scope>NUCLEOTIDE SEQUENCE</scope>
</reference>
<keyword evidence="3" id="KW-1185">Reference proteome</keyword>
<evidence type="ECO:0000313" key="3">
    <source>
        <dbReference type="Proteomes" id="UP001153269"/>
    </source>
</evidence>
<feature type="chain" id="PRO_5040447336" evidence="1">
    <location>
        <begin position="27"/>
        <end position="124"/>
    </location>
</feature>
<keyword evidence="1" id="KW-0732">Signal</keyword>
<dbReference type="EMBL" id="CADEAL010004436">
    <property type="protein sequence ID" value="CAB1459536.1"/>
    <property type="molecule type" value="Genomic_DNA"/>
</dbReference>
<sequence length="124" mass="13428">MADGGSGGTRVVVLLVLLVWLREAACQSRARTCSDGPVIMLESGGFLKRSVSVCVCVQPHFKPGSVLSTLIIRPTAADRPTVETHDLKSVFTNKPNLNCVCAVRPTHNSHVLMRTVSHYVRSQS</sequence>
<dbReference type="Proteomes" id="UP001153269">
    <property type="component" value="Unassembled WGS sequence"/>
</dbReference>
<feature type="signal peptide" evidence="1">
    <location>
        <begin position="1"/>
        <end position="26"/>
    </location>
</feature>
<organism evidence="2 3">
    <name type="scientific">Pleuronectes platessa</name>
    <name type="common">European plaice</name>
    <dbReference type="NCBI Taxonomy" id="8262"/>
    <lineage>
        <taxon>Eukaryota</taxon>
        <taxon>Metazoa</taxon>
        <taxon>Chordata</taxon>
        <taxon>Craniata</taxon>
        <taxon>Vertebrata</taxon>
        <taxon>Euteleostomi</taxon>
        <taxon>Actinopterygii</taxon>
        <taxon>Neopterygii</taxon>
        <taxon>Teleostei</taxon>
        <taxon>Neoteleostei</taxon>
        <taxon>Acanthomorphata</taxon>
        <taxon>Carangaria</taxon>
        <taxon>Pleuronectiformes</taxon>
        <taxon>Pleuronectoidei</taxon>
        <taxon>Pleuronectidae</taxon>
        <taxon>Pleuronectes</taxon>
    </lineage>
</organism>
<name>A0A9N7W371_PLEPL</name>